<dbReference type="EMBL" id="KN838557">
    <property type="protein sequence ID" value="KIK05771.1"/>
    <property type="molecule type" value="Genomic_DNA"/>
</dbReference>
<evidence type="ECO:0000313" key="5">
    <source>
        <dbReference type="EMBL" id="KIK05771.1"/>
    </source>
</evidence>
<evidence type="ECO:0000256" key="2">
    <source>
        <dbReference type="ARBA" id="ARBA00022679"/>
    </source>
</evidence>
<feature type="domain" description="Alpha-type protein kinase" evidence="4">
    <location>
        <begin position="23"/>
        <end position="228"/>
    </location>
</feature>
<reference evidence="6" key="2">
    <citation type="submission" date="2015-01" db="EMBL/GenBank/DDBJ databases">
        <title>Evolutionary Origins and Diversification of the Mycorrhizal Mutualists.</title>
        <authorList>
            <consortium name="DOE Joint Genome Institute"/>
            <consortium name="Mycorrhizal Genomics Consortium"/>
            <person name="Kohler A."/>
            <person name="Kuo A."/>
            <person name="Nagy L.G."/>
            <person name="Floudas D."/>
            <person name="Copeland A."/>
            <person name="Barry K.W."/>
            <person name="Cichocki N."/>
            <person name="Veneault-Fourrey C."/>
            <person name="LaButti K."/>
            <person name="Lindquist E.A."/>
            <person name="Lipzen A."/>
            <person name="Lundell T."/>
            <person name="Morin E."/>
            <person name="Murat C."/>
            <person name="Riley R."/>
            <person name="Ohm R."/>
            <person name="Sun H."/>
            <person name="Tunlid A."/>
            <person name="Henrissat B."/>
            <person name="Grigoriev I.V."/>
            <person name="Hibbett D.S."/>
            <person name="Martin F."/>
        </authorList>
    </citation>
    <scope>NUCLEOTIDE SEQUENCE [LARGE SCALE GENOMIC DNA]</scope>
    <source>
        <strain evidence="6">LaAM-08-1</strain>
    </source>
</reference>
<evidence type="ECO:0000256" key="1">
    <source>
        <dbReference type="ARBA" id="ARBA00022527"/>
    </source>
</evidence>
<evidence type="ECO:0000259" key="4">
    <source>
        <dbReference type="PROSITE" id="PS51158"/>
    </source>
</evidence>
<evidence type="ECO:0000313" key="6">
    <source>
        <dbReference type="Proteomes" id="UP000054477"/>
    </source>
</evidence>
<sequence>MSFPKKSSQVLCAKCSKLMALEDGSLQYEQWKCGRCVTSATASMPGDSTQQGTPLFLARVAPLHQPSFTPNMQLSIGSNHYIAKKFYEIGSDSEVTASENKVHLEKELIQLKMAAWSLEKFKAQAKERNFEFSADITISDGFLIWEVGAPLCASPLPLSEEDGAIWLVDPHHRKPVQKFSSTMVYPHCNDKIGKTLSAFTHFVYEFSKQELVLADMQGSRHLFHAEIY</sequence>
<dbReference type="InterPro" id="IPR011009">
    <property type="entry name" value="Kinase-like_dom_sf"/>
</dbReference>
<name>A0A0C9XL46_9AGAR</name>
<dbReference type="Proteomes" id="UP000054477">
    <property type="component" value="Unassembled WGS sequence"/>
</dbReference>
<reference evidence="5 6" key="1">
    <citation type="submission" date="2014-04" db="EMBL/GenBank/DDBJ databases">
        <authorList>
            <consortium name="DOE Joint Genome Institute"/>
            <person name="Kuo A."/>
            <person name="Kohler A."/>
            <person name="Nagy L.G."/>
            <person name="Floudas D."/>
            <person name="Copeland A."/>
            <person name="Barry K.W."/>
            <person name="Cichocki N."/>
            <person name="Veneault-Fourrey C."/>
            <person name="LaButti K."/>
            <person name="Lindquist E.A."/>
            <person name="Lipzen A."/>
            <person name="Lundell T."/>
            <person name="Morin E."/>
            <person name="Murat C."/>
            <person name="Sun H."/>
            <person name="Tunlid A."/>
            <person name="Henrissat B."/>
            <person name="Grigoriev I.V."/>
            <person name="Hibbett D.S."/>
            <person name="Martin F."/>
            <person name="Nordberg H.P."/>
            <person name="Cantor M.N."/>
            <person name="Hua S.X."/>
        </authorList>
    </citation>
    <scope>NUCLEOTIDE SEQUENCE [LARGE SCALE GENOMIC DNA]</scope>
    <source>
        <strain evidence="5 6">LaAM-08-1</strain>
    </source>
</reference>
<dbReference type="SUPFAM" id="SSF56112">
    <property type="entry name" value="Protein kinase-like (PK-like)"/>
    <property type="match status" value="1"/>
</dbReference>
<dbReference type="STRING" id="1095629.A0A0C9XL46"/>
<evidence type="ECO:0000256" key="3">
    <source>
        <dbReference type="ARBA" id="ARBA00022777"/>
    </source>
</evidence>
<organism evidence="5 6">
    <name type="scientific">Laccaria amethystina LaAM-08-1</name>
    <dbReference type="NCBI Taxonomy" id="1095629"/>
    <lineage>
        <taxon>Eukaryota</taxon>
        <taxon>Fungi</taxon>
        <taxon>Dikarya</taxon>
        <taxon>Basidiomycota</taxon>
        <taxon>Agaricomycotina</taxon>
        <taxon>Agaricomycetes</taxon>
        <taxon>Agaricomycetidae</taxon>
        <taxon>Agaricales</taxon>
        <taxon>Agaricineae</taxon>
        <taxon>Hydnangiaceae</taxon>
        <taxon>Laccaria</taxon>
    </lineage>
</organism>
<keyword evidence="1" id="KW-0723">Serine/threonine-protein kinase</keyword>
<dbReference type="OrthoDB" id="301415at2759"/>
<dbReference type="InterPro" id="IPR004166">
    <property type="entry name" value="a-kinase_dom"/>
</dbReference>
<dbReference type="PROSITE" id="PS51158">
    <property type="entry name" value="ALPHA_KINASE"/>
    <property type="match status" value="1"/>
</dbReference>
<dbReference type="Pfam" id="PF02816">
    <property type="entry name" value="Alpha_kinase"/>
    <property type="match status" value="1"/>
</dbReference>
<proteinExistence type="predicted"/>
<keyword evidence="6" id="KW-1185">Reference proteome</keyword>
<keyword evidence="3" id="KW-0418">Kinase</keyword>
<dbReference type="AlphaFoldDB" id="A0A0C9XL46"/>
<dbReference type="HOGENOM" id="CLU_1214936_0_0_1"/>
<dbReference type="GO" id="GO:0005524">
    <property type="term" value="F:ATP binding"/>
    <property type="evidence" value="ECO:0007669"/>
    <property type="project" value="InterPro"/>
</dbReference>
<keyword evidence="2" id="KW-0808">Transferase</keyword>
<dbReference type="GO" id="GO:0004674">
    <property type="term" value="F:protein serine/threonine kinase activity"/>
    <property type="evidence" value="ECO:0007669"/>
    <property type="project" value="UniProtKB-KW"/>
</dbReference>
<dbReference type="Gene3D" id="3.20.200.10">
    <property type="entry name" value="MHCK/EF2 kinase"/>
    <property type="match status" value="1"/>
</dbReference>
<accession>A0A0C9XL46</accession>
<gene>
    <name evidence="5" type="ORF">K443DRAFT_120371</name>
</gene>
<protein>
    <recommendedName>
        <fullName evidence="4">Alpha-type protein kinase domain-containing protein</fullName>
    </recommendedName>
</protein>